<dbReference type="EMBL" id="KV419402">
    <property type="protein sequence ID" value="KZS95072.1"/>
    <property type="molecule type" value="Genomic_DNA"/>
</dbReference>
<sequence>MNKILYIWVELRNCFHLLQHRFAPMHFLIYLVASLASLALTGASPAPSPEAAPQVHCDLVGIKCVCLIPSLDHSTACTDKELKWGLCKNVEYSPC</sequence>
<evidence type="ECO:0000313" key="2">
    <source>
        <dbReference type="Proteomes" id="UP000076722"/>
    </source>
</evidence>
<name>A0A164WIF0_9AGAM</name>
<accession>A0A164WIF0</accession>
<protein>
    <submittedName>
        <fullName evidence="1">Uncharacterized protein</fullName>
    </submittedName>
</protein>
<keyword evidence="2" id="KW-1185">Reference proteome</keyword>
<proteinExistence type="predicted"/>
<organism evidence="1 2">
    <name type="scientific">Sistotremastrum niveocremeum HHB9708</name>
    <dbReference type="NCBI Taxonomy" id="1314777"/>
    <lineage>
        <taxon>Eukaryota</taxon>
        <taxon>Fungi</taxon>
        <taxon>Dikarya</taxon>
        <taxon>Basidiomycota</taxon>
        <taxon>Agaricomycotina</taxon>
        <taxon>Agaricomycetes</taxon>
        <taxon>Sistotremastrales</taxon>
        <taxon>Sistotremastraceae</taxon>
        <taxon>Sertulicium</taxon>
        <taxon>Sertulicium niveocremeum</taxon>
    </lineage>
</organism>
<reference evidence="1 2" key="1">
    <citation type="journal article" date="2016" name="Mol. Biol. Evol.">
        <title>Comparative Genomics of Early-Diverging Mushroom-Forming Fungi Provides Insights into the Origins of Lignocellulose Decay Capabilities.</title>
        <authorList>
            <person name="Nagy L.G."/>
            <person name="Riley R."/>
            <person name="Tritt A."/>
            <person name="Adam C."/>
            <person name="Daum C."/>
            <person name="Floudas D."/>
            <person name="Sun H."/>
            <person name="Yadav J.S."/>
            <person name="Pangilinan J."/>
            <person name="Larsson K.H."/>
            <person name="Matsuura K."/>
            <person name="Barry K."/>
            <person name="Labutti K."/>
            <person name="Kuo R."/>
            <person name="Ohm R.A."/>
            <person name="Bhattacharya S.S."/>
            <person name="Shirouzu T."/>
            <person name="Yoshinaga Y."/>
            <person name="Martin F.M."/>
            <person name="Grigoriev I.V."/>
            <person name="Hibbett D.S."/>
        </authorList>
    </citation>
    <scope>NUCLEOTIDE SEQUENCE [LARGE SCALE GENOMIC DNA]</scope>
    <source>
        <strain evidence="1 2">HHB9708</strain>
    </source>
</reference>
<dbReference type="Proteomes" id="UP000076722">
    <property type="component" value="Unassembled WGS sequence"/>
</dbReference>
<dbReference type="AlphaFoldDB" id="A0A164WIF0"/>
<evidence type="ECO:0000313" key="1">
    <source>
        <dbReference type="EMBL" id="KZS95072.1"/>
    </source>
</evidence>
<gene>
    <name evidence="1" type="ORF">SISNIDRAFT_356171</name>
</gene>